<proteinExistence type="predicted"/>
<comment type="caution">
    <text evidence="3">The sequence shown here is derived from an EMBL/GenBank/DDBJ whole genome shotgun (WGS) entry which is preliminary data.</text>
</comment>
<keyword evidence="4" id="KW-1185">Reference proteome</keyword>
<feature type="region of interest" description="Disordered" evidence="1">
    <location>
        <begin position="24"/>
        <end position="48"/>
    </location>
</feature>
<reference evidence="3 4" key="1">
    <citation type="submission" date="2018-03" db="EMBL/GenBank/DDBJ databases">
        <title>Draft Genome Sequences of the Obligatory Marine Myxobacteria Enhygromyxa salina SWB005.</title>
        <authorList>
            <person name="Poehlein A."/>
            <person name="Moghaddam J.A."/>
            <person name="Harms H."/>
            <person name="Alanjari M."/>
            <person name="Koenig G.M."/>
            <person name="Daniel R."/>
            <person name="Schaeberle T.F."/>
        </authorList>
    </citation>
    <scope>NUCLEOTIDE SEQUENCE [LARGE SCALE GENOMIC DNA]</scope>
    <source>
        <strain evidence="3 4">SWB005</strain>
    </source>
</reference>
<dbReference type="OrthoDB" id="3909977at2"/>
<name>A0A2S9XIE7_9BACT</name>
<protein>
    <submittedName>
        <fullName evidence="3">Uncharacterized protein</fullName>
    </submittedName>
</protein>
<evidence type="ECO:0000256" key="2">
    <source>
        <dbReference type="SAM" id="SignalP"/>
    </source>
</evidence>
<gene>
    <name evidence="3" type="ORF">ENSA5_47880</name>
</gene>
<evidence type="ECO:0000313" key="4">
    <source>
        <dbReference type="Proteomes" id="UP000237968"/>
    </source>
</evidence>
<dbReference type="RefSeq" id="WP_106394042.1">
    <property type="nucleotide sequence ID" value="NZ_PVNK01000207.1"/>
</dbReference>
<dbReference type="SUPFAM" id="SSF55486">
    <property type="entry name" value="Metalloproteases ('zincins'), catalytic domain"/>
    <property type="match status" value="1"/>
</dbReference>
<feature type="signal peptide" evidence="2">
    <location>
        <begin position="1"/>
        <end position="18"/>
    </location>
</feature>
<organism evidence="3 4">
    <name type="scientific">Enhygromyxa salina</name>
    <dbReference type="NCBI Taxonomy" id="215803"/>
    <lineage>
        <taxon>Bacteria</taxon>
        <taxon>Pseudomonadati</taxon>
        <taxon>Myxococcota</taxon>
        <taxon>Polyangia</taxon>
        <taxon>Nannocystales</taxon>
        <taxon>Nannocystaceae</taxon>
        <taxon>Enhygromyxa</taxon>
    </lineage>
</organism>
<feature type="chain" id="PRO_5015510542" evidence="2">
    <location>
        <begin position="19"/>
        <end position="512"/>
    </location>
</feature>
<evidence type="ECO:0000256" key="1">
    <source>
        <dbReference type="SAM" id="MobiDB-lite"/>
    </source>
</evidence>
<feature type="compositionally biased region" description="Low complexity" evidence="1">
    <location>
        <begin position="27"/>
        <end position="36"/>
    </location>
</feature>
<dbReference type="AlphaFoldDB" id="A0A2S9XIE7"/>
<accession>A0A2S9XIE7</accession>
<evidence type="ECO:0000313" key="3">
    <source>
        <dbReference type="EMBL" id="PRP92607.1"/>
    </source>
</evidence>
<dbReference type="EMBL" id="PVNK01000207">
    <property type="protein sequence ID" value="PRP92607.1"/>
    <property type="molecule type" value="Genomic_DNA"/>
</dbReference>
<keyword evidence="2" id="KW-0732">Signal</keyword>
<dbReference type="Proteomes" id="UP000237968">
    <property type="component" value="Unassembled WGS sequence"/>
</dbReference>
<sequence>MKRVACLAPLLLCLSACAADDTGPGVETGISGPTTGSGDGDGDEEGAFEPVPARGITITRVTANHGVNVSIADGAEWVDGTGREARLVTGRDTLIRIYHELDENWVERDIEARLEYSVGGETYEYKTQKTIVVDASDTYLDGAMWFALPADQGLIEPDARFQVSLWEVGPGGESLEEHVNVSPESGLELIGFESFPMEMNVVFVPFAFNGGAPDVADEAKMEIITNEIYQTEPIQTLNTWMDPLRDSGANSNVCQMLGTMEQIWSQAGAPSNVYYVGLVDTGAGSGVMGCALINANFNADVWVDNNIGTTSTSIVHEIGHNQGLSHVECDDMGNPSTGNDPSYPDHPDGRTLNTGFGIRDFSMYPGDTTIDYMSYCTKRWVSPWTWNKVWSRIQSFTAMGSPLVVDPDPIIRLGMYPDGTTAWWTALTRPDPERQPGPYDGWVEFELDGEIIAREAALRDTLTDGESVWISAPMPNGDPEAAFDTVRYLDVNGVHQAKRDEVSFFTQQHVVR</sequence>